<accession>A0A098B542</accession>
<evidence type="ECO:0000256" key="1">
    <source>
        <dbReference type="ARBA" id="ARBA00023224"/>
    </source>
</evidence>
<dbReference type="Pfam" id="PF05651">
    <property type="entry name" value="Diacid_rec"/>
    <property type="match status" value="1"/>
</dbReference>
<evidence type="ECO:0000313" key="5">
    <source>
        <dbReference type="EMBL" id="CDX03500.1"/>
    </source>
</evidence>
<dbReference type="Pfam" id="PF00015">
    <property type="entry name" value="MCPsignal"/>
    <property type="match status" value="1"/>
</dbReference>
<evidence type="ECO:0000256" key="3">
    <source>
        <dbReference type="PROSITE-ProRule" id="PRU00284"/>
    </source>
</evidence>
<dbReference type="PRINTS" id="PR00260">
    <property type="entry name" value="CHEMTRNSDUCR"/>
</dbReference>
<dbReference type="PATRIC" id="fig|49338.4.peg.3878"/>
<dbReference type="SUPFAM" id="SSF58104">
    <property type="entry name" value="Methyl-accepting chemotaxis protein (MCP) signaling domain"/>
    <property type="match status" value="1"/>
</dbReference>
<comment type="similarity">
    <text evidence="2">Belongs to the methyl-accepting chemotaxis (MCP) protein family.</text>
</comment>
<feature type="domain" description="Methyl-accepting transducer" evidence="4">
    <location>
        <begin position="118"/>
        <end position="285"/>
    </location>
</feature>
<organism evidence="5">
    <name type="scientific">Desulfitobacterium hafniense</name>
    <name type="common">Desulfitobacterium frappieri</name>
    <dbReference type="NCBI Taxonomy" id="49338"/>
    <lineage>
        <taxon>Bacteria</taxon>
        <taxon>Bacillati</taxon>
        <taxon>Bacillota</taxon>
        <taxon>Clostridia</taxon>
        <taxon>Eubacteriales</taxon>
        <taxon>Desulfitobacteriaceae</taxon>
        <taxon>Desulfitobacterium</taxon>
    </lineage>
</organism>
<dbReference type="PANTHER" id="PTHR32089">
    <property type="entry name" value="METHYL-ACCEPTING CHEMOTAXIS PROTEIN MCPB"/>
    <property type="match status" value="1"/>
</dbReference>
<dbReference type="PROSITE" id="PS50111">
    <property type="entry name" value="CHEMOTAXIS_TRANSDUC_2"/>
    <property type="match status" value="1"/>
</dbReference>
<dbReference type="GO" id="GO:0006935">
    <property type="term" value="P:chemotaxis"/>
    <property type="evidence" value="ECO:0007669"/>
    <property type="project" value="InterPro"/>
</dbReference>
<evidence type="ECO:0000256" key="2">
    <source>
        <dbReference type="ARBA" id="ARBA00029447"/>
    </source>
</evidence>
<dbReference type="InterPro" id="IPR008599">
    <property type="entry name" value="Diacid_rec"/>
</dbReference>
<keyword evidence="1 3" id="KW-0807">Transducer</keyword>
<reference evidence="5" key="1">
    <citation type="submission" date="2014-07" db="EMBL/GenBank/DDBJ databases">
        <authorList>
            <person name="Hornung V.Bastian."/>
        </authorList>
    </citation>
    <scope>NUCLEOTIDE SEQUENCE</scope>
    <source>
        <strain evidence="5">PCE-S</strain>
    </source>
</reference>
<sequence>MELTSAIANRIVEFIYEQSGYHSIVCDPSARIIADSAKARLGVIHAGSQKILTSSQDTAVVTAEDAERSGGSMKEGFSLAIKLNGAKIGSFGIAGPLAIITPIAKVATGMVVTTIRDEEIKATIREQVQTLTASIDQAAAAIEEMVASSHEVTSIGVAVAEQAQKGHEQVKATEEILDFIRRVANQTNLLGLNAAIEAARAGEQGRGFQVVAGEVRKLAEDSSRSANDIQVILKNFRDTIEAVAAGVSQSGRINQEQAGNTQNIAAMVEGVKKVGHYLSKLADEL</sequence>
<dbReference type="InterPro" id="IPR004090">
    <property type="entry name" value="Chemotax_Me-accpt_rcpt"/>
</dbReference>
<dbReference type="GO" id="GO:0007165">
    <property type="term" value="P:signal transduction"/>
    <property type="evidence" value="ECO:0007669"/>
    <property type="project" value="UniProtKB-KW"/>
</dbReference>
<proteinExistence type="inferred from homology"/>
<name>A0A098B542_DESHA</name>
<dbReference type="EMBL" id="LK996017">
    <property type="protein sequence ID" value="CDX03500.1"/>
    <property type="molecule type" value="Genomic_DNA"/>
</dbReference>
<dbReference type="SMART" id="SM00283">
    <property type="entry name" value="MA"/>
    <property type="match status" value="1"/>
</dbReference>
<dbReference type="AlphaFoldDB" id="A0A098B542"/>
<dbReference type="RefSeq" id="WP_144678053.1">
    <property type="nucleotide sequence ID" value="NZ_LK996017.1"/>
</dbReference>
<protein>
    <submittedName>
        <fullName evidence="5">Methyl-accepting chemotaxis (MCP) signaling domain protein</fullName>
    </submittedName>
</protein>
<dbReference type="Gene3D" id="1.10.287.950">
    <property type="entry name" value="Methyl-accepting chemotaxis protein"/>
    <property type="match status" value="1"/>
</dbReference>
<gene>
    <name evidence="5" type="ORF">DPCES_3614</name>
</gene>
<dbReference type="GO" id="GO:0004888">
    <property type="term" value="F:transmembrane signaling receptor activity"/>
    <property type="evidence" value="ECO:0007669"/>
    <property type="project" value="InterPro"/>
</dbReference>
<dbReference type="PANTHER" id="PTHR32089:SF112">
    <property type="entry name" value="LYSOZYME-LIKE PROTEIN-RELATED"/>
    <property type="match status" value="1"/>
</dbReference>
<dbReference type="InterPro" id="IPR004089">
    <property type="entry name" value="MCPsignal_dom"/>
</dbReference>
<evidence type="ECO:0000259" key="4">
    <source>
        <dbReference type="PROSITE" id="PS50111"/>
    </source>
</evidence>
<dbReference type="GO" id="GO:0016020">
    <property type="term" value="C:membrane"/>
    <property type="evidence" value="ECO:0007669"/>
    <property type="project" value="InterPro"/>
</dbReference>